<evidence type="ECO:0000256" key="2">
    <source>
        <dbReference type="SAM" id="Phobius"/>
    </source>
</evidence>
<protein>
    <submittedName>
        <fullName evidence="3">Uncharacterized protein</fullName>
    </submittedName>
</protein>
<accession>A0A0C2DEE6</accession>
<dbReference type="EMBL" id="JMCC02000015">
    <property type="protein sequence ID" value="KIG18047.1"/>
    <property type="molecule type" value="Genomic_DNA"/>
</dbReference>
<dbReference type="Proteomes" id="UP000031599">
    <property type="component" value="Unassembled WGS sequence"/>
</dbReference>
<feature type="region of interest" description="Disordered" evidence="1">
    <location>
        <begin position="1"/>
        <end position="32"/>
    </location>
</feature>
<sequence>MAGKLRCEARPPQHTIDDSEAPWARGDGSTRHGPHIPGCNRLPAFIIVAIFFRVAFGGWVAKTVLDVQQLRE</sequence>
<feature type="transmembrane region" description="Helical" evidence="2">
    <location>
        <begin position="42"/>
        <end position="61"/>
    </location>
</feature>
<evidence type="ECO:0000313" key="3">
    <source>
        <dbReference type="EMBL" id="KIG18047.1"/>
    </source>
</evidence>
<keyword evidence="2" id="KW-0812">Transmembrane</keyword>
<keyword evidence="2" id="KW-0472">Membrane</keyword>
<proteinExistence type="predicted"/>
<evidence type="ECO:0000313" key="4">
    <source>
        <dbReference type="Proteomes" id="UP000031599"/>
    </source>
</evidence>
<gene>
    <name evidence="3" type="ORF">DB30_01934</name>
</gene>
<reference evidence="3 4" key="1">
    <citation type="submission" date="2014-12" db="EMBL/GenBank/DDBJ databases">
        <title>Genome assembly of Enhygromyxa salina DSM 15201.</title>
        <authorList>
            <person name="Sharma G."/>
            <person name="Subramanian S."/>
        </authorList>
    </citation>
    <scope>NUCLEOTIDE SEQUENCE [LARGE SCALE GENOMIC DNA]</scope>
    <source>
        <strain evidence="3 4">DSM 15201</strain>
    </source>
</reference>
<dbReference type="RefSeq" id="WP_052547364.1">
    <property type="nucleotide sequence ID" value="NZ_JMCC02000015.1"/>
</dbReference>
<feature type="compositionally biased region" description="Basic and acidic residues" evidence="1">
    <location>
        <begin position="1"/>
        <end position="17"/>
    </location>
</feature>
<name>A0A0C2DEE6_9BACT</name>
<evidence type="ECO:0000256" key="1">
    <source>
        <dbReference type="SAM" id="MobiDB-lite"/>
    </source>
</evidence>
<dbReference type="AlphaFoldDB" id="A0A0C2DEE6"/>
<keyword evidence="2" id="KW-1133">Transmembrane helix</keyword>
<organism evidence="3 4">
    <name type="scientific">Enhygromyxa salina</name>
    <dbReference type="NCBI Taxonomy" id="215803"/>
    <lineage>
        <taxon>Bacteria</taxon>
        <taxon>Pseudomonadati</taxon>
        <taxon>Myxococcota</taxon>
        <taxon>Polyangia</taxon>
        <taxon>Nannocystales</taxon>
        <taxon>Nannocystaceae</taxon>
        <taxon>Enhygromyxa</taxon>
    </lineage>
</organism>
<comment type="caution">
    <text evidence="3">The sequence shown here is derived from an EMBL/GenBank/DDBJ whole genome shotgun (WGS) entry which is preliminary data.</text>
</comment>